<feature type="compositionally biased region" description="Basic and acidic residues" evidence="1">
    <location>
        <begin position="32"/>
        <end position="48"/>
    </location>
</feature>
<dbReference type="RefSeq" id="WP_246133785.1">
    <property type="nucleotide sequence ID" value="NZ_CP036339.1"/>
</dbReference>
<dbReference type="Proteomes" id="UP000317909">
    <property type="component" value="Chromosome"/>
</dbReference>
<keyword evidence="3" id="KW-1185">Reference proteome</keyword>
<organism evidence="2 3">
    <name type="scientific">Lacipirellula limnantheis</name>
    <dbReference type="NCBI Taxonomy" id="2528024"/>
    <lineage>
        <taxon>Bacteria</taxon>
        <taxon>Pseudomonadati</taxon>
        <taxon>Planctomycetota</taxon>
        <taxon>Planctomycetia</taxon>
        <taxon>Pirellulales</taxon>
        <taxon>Lacipirellulaceae</taxon>
        <taxon>Lacipirellula</taxon>
    </lineage>
</organism>
<name>A0A517TSH9_9BACT</name>
<gene>
    <name evidence="2" type="ORF">I41_04890</name>
</gene>
<proteinExistence type="predicted"/>
<reference evidence="2 3" key="1">
    <citation type="submission" date="2019-02" db="EMBL/GenBank/DDBJ databases">
        <title>Deep-cultivation of Planctomycetes and their phenomic and genomic characterization uncovers novel biology.</title>
        <authorList>
            <person name="Wiegand S."/>
            <person name="Jogler M."/>
            <person name="Boedeker C."/>
            <person name="Pinto D."/>
            <person name="Vollmers J."/>
            <person name="Rivas-Marin E."/>
            <person name="Kohn T."/>
            <person name="Peeters S.H."/>
            <person name="Heuer A."/>
            <person name="Rast P."/>
            <person name="Oberbeckmann S."/>
            <person name="Bunk B."/>
            <person name="Jeske O."/>
            <person name="Meyerdierks A."/>
            <person name="Storesund J.E."/>
            <person name="Kallscheuer N."/>
            <person name="Luecker S."/>
            <person name="Lage O.M."/>
            <person name="Pohl T."/>
            <person name="Merkel B.J."/>
            <person name="Hornburger P."/>
            <person name="Mueller R.-W."/>
            <person name="Bruemmer F."/>
            <person name="Labrenz M."/>
            <person name="Spormann A.M."/>
            <person name="Op den Camp H."/>
            <person name="Overmann J."/>
            <person name="Amann R."/>
            <person name="Jetten M.S.M."/>
            <person name="Mascher T."/>
            <person name="Medema M.H."/>
            <person name="Devos D.P."/>
            <person name="Kaster A.-K."/>
            <person name="Ovreas L."/>
            <person name="Rohde M."/>
            <person name="Galperin M.Y."/>
            <person name="Jogler C."/>
        </authorList>
    </citation>
    <scope>NUCLEOTIDE SEQUENCE [LARGE SCALE GENOMIC DNA]</scope>
    <source>
        <strain evidence="2 3">I41</strain>
    </source>
</reference>
<dbReference type="EMBL" id="CP036339">
    <property type="protein sequence ID" value="QDT71332.1"/>
    <property type="molecule type" value="Genomic_DNA"/>
</dbReference>
<dbReference type="AlphaFoldDB" id="A0A517TSH9"/>
<sequence>MFKSFCCTLPTLFVVSLIMIGCSDKSPTPTAEKGHEEAGHEDHAHEHATVGPHGGDIVELGSEEYHAEIVHEGEATVYILDSSAKAPVAIDAADVTINITHDGKAEQFKLVAKPAASDGAGKSSQFSLADKELIADLSEGHAEVQLVVTINGKQYRGTLEHDHEEGAEHAH</sequence>
<evidence type="ECO:0000313" key="2">
    <source>
        <dbReference type="EMBL" id="QDT71332.1"/>
    </source>
</evidence>
<dbReference type="PROSITE" id="PS51257">
    <property type="entry name" value="PROKAR_LIPOPROTEIN"/>
    <property type="match status" value="1"/>
</dbReference>
<dbReference type="KEGG" id="llh:I41_04890"/>
<accession>A0A517TSH9</accession>
<evidence type="ECO:0000256" key="1">
    <source>
        <dbReference type="SAM" id="MobiDB-lite"/>
    </source>
</evidence>
<protein>
    <submittedName>
        <fullName evidence="2">Uncharacterized protein</fullName>
    </submittedName>
</protein>
<feature type="region of interest" description="Disordered" evidence="1">
    <location>
        <begin position="26"/>
        <end position="54"/>
    </location>
</feature>
<evidence type="ECO:0000313" key="3">
    <source>
        <dbReference type="Proteomes" id="UP000317909"/>
    </source>
</evidence>